<accession>A0A3M8W1Y1</accession>
<evidence type="ECO:0000256" key="7">
    <source>
        <dbReference type="ARBA" id="ARBA00022989"/>
    </source>
</evidence>
<gene>
    <name evidence="11" type="ORF">EEJ42_17845</name>
</gene>
<feature type="transmembrane region" description="Helical" evidence="9">
    <location>
        <begin position="20"/>
        <end position="41"/>
    </location>
</feature>
<keyword evidence="4" id="KW-1003">Cell membrane</keyword>
<dbReference type="GO" id="GO:0006865">
    <property type="term" value="P:amino acid transport"/>
    <property type="evidence" value="ECO:0007669"/>
    <property type="project" value="UniProtKB-KW"/>
</dbReference>
<protein>
    <submittedName>
        <fullName evidence="11">Amino acid ABC transporter permease</fullName>
    </submittedName>
</protein>
<name>A0A3M8W1Y1_9ACTN</name>
<dbReference type="NCBIfam" id="TIGR01726">
    <property type="entry name" value="HEQRo_perm_3TM"/>
    <property type="match status" value="1"/>
</dbReference>
<dbReference type="CDD" id="cd06261">
    <property type="entry name" value="TM_PBP2"/>
    <property type="match status" value="1"/>
</dbReference>
<comment type="similarity">
    <text evidence="2">Belongs to the binding-protein-dependent transport system permease family. HisMQ subfamily.</text>
</comment>
<reference evidence="11 12" key="1">
    <citation type="submission" date="2018-11" db="EMBL/GenBank/DDBJ databases">
        <title>The Potential of Streptomyces as Biocontrol Agents against the Tomato grey mould, Botrytis cinerea (Gray mold) Frontiers in Microbiology.</title>
        <authorList>
            <person name="Li D."/>
        </authorList>
    </citation>
    <scope>NUCLEOTIDE SEQUENCE [LARGE SCALE GENOMIC DNA]</scope>
    <source>
        <strain evidence="11 12">NEAU-LD23</strain>
    </source>
</reference>
<dbReference type="SUPFAM" id="SSF161098">
    <property type="entry name" value="MetI-like"/>
    <property type="match status" value="1"/>
</dbReference>
<dbReference type="InterPro" id="IPR010065">
    <property type="entry name" value="AA_ABC_transptr_permease_3TM"/>
</dbReference>
<keyword evidence="5 9" id="KW-0812">Transmembrane</keyword>
<dbReference type="PROSITE" id="PS50928">
    <property type="entry name" value="ABC_TM1"/>
    <property type="match status" value="1"/>
</dbReference>
<dbReference type="InterPro" id="IPR043429">
    <property type="entry name" value="ArtM/GltK/GlnP/TcyL/YhdX-like"/>
</dbReference>
<feature type="transmembrane region" description="Helical" evidence="9">
    <location>
        <begin position="186"/>
        <end position="206"/>
    </location>
</feature>
<evidence type="ECO:0000259" key="10">
    <source>
        <dbReference type="PROSITE" id="PS50928"/>
    </source>
</evidence>
<dbReference type="PANTHER" id="PTHR30614">
    <property type="entry name" value="MEMBRANE COMPONENT OF AMINO ACID ABC TRANSPORTER"/>
    <property type="match status" value="1"/>
</dbReference>
<proteinExistence type="inferred from homology"/>
<evidence type="ECO:0000256" key="1">
    <source>
        <dbReference type="ARBA" id="ARBA00004651"/>
    </source>
</evidence>
<evidence type="ECO:0000256" key="8">
    <source>
        <dbReference type="ARBA" id="ARBA00023136"/>
    </source>
</evidence>
<evidence type="ECO:0000313" key="12">
    <source>
        <dbReference type="Proteomes" id="UP000275401"/>
    </source>
</evidence>
<evidence type="ECO:0000313" key="11">
    <source>
        <dbReference type="EMBL" id="RNG24128.1"/>
    </source>
</evidence>
<comment type="caution">
    <text evidence="11">The sequence shown here is derived from an EMBL/GenBank/DDBJ whole genome shotgun (WGS) entry which is preliminary data.</text>
</comment>
<evidence type="ECO:0000256" key="6">
    <source>
        <dbReference type="ARBA" id="ARBA00022970"/>
    </source>
</evidence>
<dbReference type="InterPro" id="IPR000515">
    <property type="entry name" value="MetI-like"/>
</dbReference>
<dbReference type="GO" id="GO:0043190">
    <property type="term" value="C:ATP-binding cassette (ABC) transporter complex"/>
    <property type="evidence" value="ECO:0007669"/>
    <property type="project" value="InterPro"/>
</dbReference>
<dbReference type="Proteomes" id="UP000275401">
    <property type="component" value="Unassembled WGS sequence"/>
</dbReference>
<evidence type="ECO:0000256" key="3">
    <source>
        <dbReference type="ARBA" id="ARBA00022448"/>
    </source>
</evidence>
<keyword evidence="3 9" id="KW-0813">Transport</keyword>
<evidence type="ECO:0000256" key="2">
    <source>
        <dbReference type="ARBA" id="ARBA00010072"/>
    </source>
</evidence>
<keyword evidence="6" id="KW-0029">Amino-acid transport</keyword>
<dbReference type="PANTHER" id="PTHR30614:SF20">
    <property type="entry name" value="GLUTAMINE TRANSPORT SYSTEM PERMEASE PROTEIN GLNP"/>
    <property type="match status" value="1"/>
</dbReference>
<feature type="domain" description="ABC transmembrane type-1" evidence="10">
    <location>
        <begin position="17"/>
        <end position="206"/>
    </location>
</feature>
<dbReference type="RefSeq" id="WP_123100916.1">
    <property type="nucleotide sequence ID" value="NZ_RIBZ01000233.1"/>
</dbReference>
<evidence type="ECO:0000256" key="9">
    <source>
        <dbReference type="RuleBase" id="RU363032"/>
    </source>
</evidence>
<comment type="subcellular location">
    <subcellularLocation>
        <location evidence="1 9">Cell membrane</location>
        <topology evidence="1 9">Multi-pass membrane protein</topology>
    </subcellularLocation>
</comment>
<dbReference type="GO" id="GO:0022857">
    <property type="term" value="F:transmembrane transporter activity"/>
    <property type="evidence" value="ECO:0007669"/>
    <property type="project" value="InterPro"/>
</dbReference>
<sequence>MDWSVLWSNRDLYASGLWSTVELSAAAIAACTLLGLVIAAIRTSRIPVLAQLARCYLEIFRGTPLLVQMLFIYFGAAYLGIGNISVFGAALLALTLFQGAYVAEIFRSGIEAVPRGQWEAARVLGLSRTQTFASVILPQTRAIVLPPLVGQYLSLVKDTSIAVVIGYAELLREGQAIVDRDGHPGMAYLAIAVLYFVICSPLSVVVRRMERKAVTA</sequence>
<dbReference type="Gene3D" id="1.10.3720.10">
    <property type="entry name" value="MetI-like"/>
    <property type="match status" value="1"/>
</dbReference>
<keyword evidence="8 9" id="KW-0472">Membrane</keyword>
<keyword evidence="12" id="KW-1185">Reference proteome</keyword>
<evidence type="ECO:0000256" key="5">
    <source>
        <dbReference type="ARBA" id="ARBA00022692"/>
    </source>
</evidence>
<organism evidence="11 12">
    <name type="scientific">Streptomyces botrytidirepellens</name>
    <dbReference type="NCBI Taxonomy" id="2486417"/>
    <lineage>
        <taxon>Bacteria</taxon>
        <taxon>Bacillati</taxon>
        <taxon>Actinomycetota</taxon>
        <taxon>Actinomycetes</taxon>
        <taxon>Kitasatosporales</taxon>
        <taxon>Streptomycetaceae</taxon>
        <taxon>Streptomyces</taxon>
    </lineage>
</organism>
<dbReference type="EMBL" id="RIBZ01000233">
    <property type="protein sequence ID" value="RNG24128.1"/>
    <property type="molecule type" value="Genomic_DNA"/>
</dbReference>
<feature type="transmembrane region" description="Helical" evidence="9">
    <location>
        <begin position="70"/>
        <end position="97"/>
    </location>
</feature>
<dbReference type="AlphaFoldDB" id="A0A3M8W1Y1"/>
<dbReference type="FunFam" id="1.10.3720.10:FF:000006">
    <property type="entry name" value="Glutamate/aspartate ABC transporter, permease protein GltK"/>
    <property type="match status" value="1"/>
</dbReference>
<evidence type="ECO:0000256" key="4">
    <source>
        <dbReference type="ARBA" id="ARBA00022475"/>
    </source>
</evidence>
<dbReference type="Pfam" id="PF00528">
    <property type="entry name" value="BPD_transp_1"/>
    <property type="match status" value="1"/>
</dbReference>
<dbReference type="InterPro" id="IPR035906">
    <property type="entry name" value="MetI-like_sf"/>
</dbReference>
<keyword evidence="7 9" id="KW-1133">Transmembrane helix</keyword>